<protein>
    <recommendedName>
        <fullName evidence="3">F-box domain-containing protein</fullName>
    </recommendedName>
</protein>
<dbReference type="EMBL" id="EF085277">
    <property type="protein sequence ID" value="ABK24584.1"/>
    <property type="molecule type" value="mRNA"/>
</dbReference>
<dbReference type="AlphaFoldDB" id="A9NVC3"/>
<sequence>MMSLHSEANDADDDLVKFLEAEVLAQDVDEESQHNGQENSTSSSTKCIHLEECKLEVDIEELAENDVGAEMKSNVEASGSSSRHFKRKRYMENGPFSKIPTEIYPHIFKFLSPEDLVNCALVCRFMRAAASEESLWQRLYCMRWGLPQPDHGKLRACAWKKLYIERDTVDMMEFVRGCPVEFQEYYIQMQAAKRSDAPLRSMLKDDIMILDTTVGDQINQWKQRHGLPDVFTGGHLCSGSTCTYSQVGDIFLCEKTGFVHVCDHTCRETVVDADSQLLVCLISGRCSVHWIFTAEEEVDPGHQQGDYAAGDEAEPLTGDGQLARAYLLGYNCNDEKELEDALREVIYPGSNRI</sequence>
<dbReference type="PANTHER" id="PTHR46550:SF1">
    <property type="entry name" value="F-BOX PROTEIN 3"/>
    <property type="match status" value="1"/>
</dbReference>
<dbReference type="PANTHER" id="PTHR46550">
    <property type="entry name" value="F-BOX ONLY PROTEIN 3"/>
    <property type="match status" value="1"/>
</dbReference>
<dbReference type="PROSITE" id="PS50181">
    <property type="entry name" value="FBOX"/>
    <property type="match status" value="1"/>
</dbReference>
<evidence type="ECO:0000256" key="2">
    <source>
        <dbReference type="ARBA" id="ARBA00022786"/>
    </source>
</evidence>
<dbReference type="InterPro" id="IPR052121">
    <property type="entry name" value="F-box_SCF_Substrate_Recog"/>
</dbReference>
<evidence type="ECO:0000256" key="1">
    <source>
        <dbReference type="ARBA" id="ARBA00004906"/>
    </source>
</evidence>
<feature type="domain" description="F-box" evidence="3">
    <location>
        <begin position="93"/>
        <end position="139"/>
    </location>
</feature>
<dbReference type="InterPro" id="IPR036047">
    <property type="entry name" value="F-box-like_dom_sf"/>
</dbReference>
<evidence type="ECO:0000313" key="4">
    <source>
        <dbReference type="EMBL" id="ABK24584.1"/>
    </source>
</evidence>
<comment type="pathway">
    <text evidence="1">Protein modification; protein ubiquitination.</text>
</comment>
<evidence type="ECO:0000259" key="3">
    <source>
        <dbReference type="PROSITE" id="PS50181"/>
    </source>
</evidence>
<dbReference type="SMART" id="SM00256">
    <property type="entry name" value="FBOX"/>
    <property type="match status" value="1"/>
</dbReference>
<keyword evidence="2" id="KW-0833">Ubl conjugation pathway</keyword>
<dbReference type="SUPFAM" id="SSF81383">
    <property type="entry name" value="F-box domain"/>
    <property type="match status" value="1"/>
</dbReference>
<name>A9NVC3_PICSI</name>
<proteinExistence type="evidence at transcript level"/>
<dbReference type="GO" id="GO:0005737">
    <property type="term" value="C:cytoplasm"/>
    <property type="evidence" value="ECO:0007669"/>
    <property type="project" value="TreeGrafter"/>
</dbReference>
<dbReference type="Pfam" id="PF12937">
    <property type="entry name" value="F-box-like"/>
    <property type="match status" value="1"/>
</dbReference>
<accession>A9NVC3</accession>
<dbReference type="Gene3D" id="1.20.1280.50">
    <property type="match status" value="1"/>
</dbReference>
<organism evidence="4">
    <name type="scientific">Picea sitchensis</name>
    <name type="common">Sitka spruce</name>
    <name type="synonym">Pinus sitchensis</name>
    <dbReference type="NCBI Taxonomy" id="3332"/>
    <lineage>
        <taxon>Eukaryota</taxon>
        <taxon>Viridiplantae</taxon>
        <taxon>Streptophyta</taxon>
        <taxon>Embryophyta</taxon>
        <taxon>Tracheophyta</taxon>
        <taxon>Spermatophyta</taxon>
        <taxon>Pinopsida</taxon>
        <taxon>Pinidae</taxon>
        <taxon>Conifers I</taxon>
        <taxon>Pinales</taxon>
        <taxon>Pinaceae</taxon>
        <taxon>Picea</taxon>
    </lineage>
</organism>
<reference evidence="4" key="1">
    <citation type="journal article" date="2008" name="BMC Genomics">
        <title>A conifer genomics resource of 200,000 spruce (Picea spp.) ESTs and 6,464 high-quality, sequence-finished full-length cDNAs for Sitka spruce (Picea sitchensis).</title>
        <authorList>
            <person name="Ralph S.G."/>
            <person name="Chun H.J."/>
            <person name="Kolosova N."/>
            <person name="Cooper D."/>
            <person name="Oddy C."/>
            <person name="Ritland C.E."/>
            <person name="Kirkpatrick R."/>
            <person name="Moore R."/>
            <person name="Barber S."/>
            <person name="Holt R.A."/>
            <person name="Jones S.J."/>
            <person name="Marra M.A."/>
            <person name="Douglas C.J."/>
            <person name="Ritland K."/>
            <person name="Bohlmann J."/>
        </authorList>
    </citation>
    <scope>NUCLEOTIDE SEQUENCE</scope>
    <source>
        <tissue evidence="4">Green portion of the leader tissue</tissue>
    </source>
</reference>
<dbReference type="InterPro" id="IPR001810">
    <property type="entry name" value="F-box_dom"/>
</dbReference>
<dbReference type="CDD" id="cd22166">
    <property type="entry name" value="F-box_AtSKIP31-like"/>
    <property type="match status" value="1"/>
</dbReference>